<protein>
    <recommendedName>
        <fullName evidence="3">DUF2884 domain-containing protein</fullName>
    </recommendedName>
</protein>
<dbReference type="InterPro" id="IPR021307">
    <property type="entry name" value="DUF2884"/>
</dbReference>
<name>A0A432VTN9_9GAMM</name>
<dbReference type="Pfam" id="PF11101">
    <property type="entry name" value="DUF2884"/>
    <property type="match status" value="1"/>
</dbReference>
<reference evidence="1 2" key="1">
    <citation type="journal article" date="2011" name="Front. Microbiol.">
        <title>Genomic signatures of strain selection and enhancement in Bacillus atrophaeus var. globigii, a historical biowarfare simulant.</title>
        <authorList>
            <person name="Gibbons H.S."/>
            <person name="Broomall S.M."/>
            <person name="McNew L.A."/>
            <person name="Daligault H."/>
            <person name="Chapman C."/>
            <person name="Bruce D."/>
            <person name="Karavis M."/>
            <person name="Krepps M."/>
            <person name="McGregor P.A."/>
            <person name="Hong C."/>
            <person name="Park K.H."/>
            <person name="Akmal A."/>
            <person name="Feldman A."/>
            <person name="Lin J.S."/>
            <person name="Chang W.E."/>
            <person name="Higgs B.W."/>
            <person name="Demirev P."/>
            <person name="Lindquist J."/>
            <person name="Liem A."/>
            <person name="Fochler E."/>
            <person name="Read T.D."/>
            <person name="Tapia R."/>
            <person name="Johnson S."/>
            <person name="Bishop-Lilly K.A."/>
            <person name="Detter C."/>
            <person name="Han C."/>
            <person name="Sozhamannan S."/>
            <person name="Rosenzweig C.N."/>
            <person name="Skowronski E.W."/>
        </authorList>
    </citation>
    <scope>NUCLEOTIDE SEQUENCE [LARGE SCALE GENOMIC DNA]</scope>
    <source>
        <strain evidence="1 2">AK5</strain>
    </source>
</reference>
<evidence type="ECO:0000313" key="1">
    <source>
        <dbReference type="EMBL" id="RUO19838.1"/>
    </source>
</evidence>
<gene>
    <name evidence="1" type="ORF">CWE06_07320</name>
</gene>
<proteinExistence type="predicted"/>
<dbReference type="AlphaFoldDB" id="A0A432VTN9"/>
<dbReference type="EMBL" id="PIPI01000004">
    <property type="protein sequence ID" value="RUO19838.1"/>
    <property type="molecule type" value="Genomic_DNA"/>
</dbReference>
<keyword evidence="2" id="KW-1185">Reference proteome</keyword>
<comment type="caution">
    <text evidence="1">The sequence shown here is derived from an EMBL/GenBank/DDBJ whole genome shotgun (WGS) entry which is preliminary data.</text>
</comment>
<organism evidence="1 2">
    <name type="scientific">Aliidiomarina haloalkalitolerans</name>
    <dbReference type="NCBI Taxonomy" id="859059"/>
    <lineage>
        <taxon>Bacteria</taxon>
        <taxon>Pseudomonadati</taxon>
        <taxon>Pseudomonadota</taxon>
        <taxon>Gammaproteobacteria</taxon>
        <taxon>Alteromonadales</taxon>
        <taxon>Idiomarinaceae</taxon>
        <taxon>Aliidiomarina</taxon>
    </lineage>
</organism>
<dbReference type="Proteomes" id="UP000288212">
    <property type="component" value="Unassembled WGS sequence"/>
</dbReference>
<dbReference type="OrthoDB" id="6397557at2"/>
<evidence type="ECO:0008006" key="3">
    <source>
        <dbReference type="Google" id="ProtNLM"/>
    </source>
</evidence>
<dbReference type="RefSeq" id="WP_126792662.1">
    <property type="nucleotide sequence ID" value="NZ_PIPI01000004.1"/>
</dbReference>
<sequence>MNEDIKMISAMVLVSGLSGMPAIEAPSAPVKKSSTNAFHVIDGQSCNMTLDKDLYISPQALTLRDAGAEVIRIHADGQVFVNGAAIDVAEADRAHFVAYKDGLAEQTQFVVQVIDEALEMTNYALTMTFGEMFGKRHRIVRRMDKLTDRLRGDLASIAYEDNGTFVVQGSQLDAFGDRIGETIEEEMEDLITNAKGTMMMMVGRMLLRGQRGIEDFEQRMETMAANLETEMEAWGADIEARSENFCQRLTELRKTEDYLAETYPAFGDYRLLP</sequence>
<accession>A0A432VTN9</accession>
<evidence type="ECO:0000313" key="2">
    <source>
        <dbReference type="Proteomes" id="UP000288212"/>
    </source>
</evidence>